<evidence type="ECO:0008006" key="4">
    <source>
        <dbReference type="Google" id="ProtNLM"/>
    </source>
</evidence>
<dbReference type="Pfam" id="PF07396">
    <property type="entry name" value="Porin_O_P"/>
    <property type="match status" value="1"/>
</dbReference>
<accession>A0ABX8E8S2</accession>
<proteinExistence type="predicted"/>
<keyword evidence="3" id="KW-1185">Reference proteome</keyword>
<dbReference type="InterPro" id="IPR023614">
    <property type="entry name" value="Porin_dom_sf"/>
</dbReference>
<name>A0ABX8E8S2_9SPHN</name>
<sequence length="479" mass="50559">MRSVLGISAAAVALVLAGGAPIDAYAADGAQAGADSAVARELAEMRAQMARMAARIADLEAQVAQAPAVPAAVPAAASAPALAASAPASPAPAVAAAAAPAKAASPDVKIKFKGGPEVTTSDGWAFKLGGRLNLDAGYIDAPDSLGPSDGFGSEVRRARLRVTGKIPGGFGYKFETEFAPGAADFTDAYVSYEDGGLEIIAGQHNTFQGLEELSSSLNTSFIERAAYTDAFNFERRIGISAQYSTGDLLLQGGIFSDNAEDTPNKNFSVDTRVVYAPKIGSAQVHLGGSYHYAKLPEQGSAVRYRQRPFEHFTSTRYINTGLFSADAEIGYGLESAVIAGRFHASAEGHWQHVSRPVGDADPTFFGGAIEVGYFLTKGDTRGYKHGTFDRVKPARPVGEGGFGALQVNLRYDYLDLTDAGIVGGSQKGYEASLIWTQTDYTRLMLNYARLDYTDAFYQTADGSRSYGVDVIAMRAQVDF</sequence>
<dbReference type="Gene3D" id="2.40.160.10">
    <property type="entry name" value="Porin"/>
    <property type="match status" value="1"/>
</dbReference>
<feature type="signal peptide" evidence="1">
    <location>
        <begin position="1"/>
        <end position="26"/>
    </location>
</feature>
<dbReference type="SUPFAM" id="SSF56935">
    <property type="entry name" value="Porins"/>
    <property type="match status" value="1"/>
</dbReference>
<evidence type="ECO:0000313" key="2">
    <source>
        <dbReference type="EMBL" id="QVM85464.1"/>
    </source>
</evidence>
<feature type="chain" id="PRO_5045934227" description="Porin" evidence="1">
    <location>
        <begin position="27"/>
        <end position="479"/>
    </location>
</feature>
<evidence type="ECO:0000313" key="3">
    <source>
        <dbReference type="Proteomes" id="UP000677126"/>
    </source>
</evidence>
<keyword evidence="1" id="KW-0732">Signal</keyword>
<evidence type="ECO:0000256" key="1">
    <source>
        <dbReference type="SAM" id="SignalP"/>
    </source>
</evidence>
<dbReference type="EMBL" id="CP054856">
    <property type="protein sequence ID" value="QVM85464.1"/>
    <property type="molecule type" value="Genomic_DNA"/>
</dbReference>
<dbReference type="RefSeq" id="WP_213501061.1">
    <property type="nucleotide sequence ID" value="NZ_CP054856.1"/>
</dbReference>
<dbReference type="Proteomes" id="UP000677126">
    <property type="component" value="Chromosome"/>
</dbReference>
<protein>
    <recommendedName>
        <fullName evidence="4">Porin</fullName>
    </recommendedName>
</protein>
<organism evidence="2 3">
    <name type="scientific">Novosphingobium decolorationis</name>
    <dbReference type="NCBI Taxonomy" id="2698673"/>
    <lineage>
        <taxon>Bacteria</taxon>
        <taxon>Pseudomonadati</taxon>
        <taxon>Pseudomonadota</taxon>
        <taxon>Alphaproteobacteria</taxon>
        <taxon>Sphingomonadales</taxon>
        <taxon>Sphingomonadaceae</taxon>
        <taxon>Novosphingobium</taxon>
    </lineage>
</organism>
<dbReference type="InterPro" id="IPR010870">
    <property type="entry name" value="Porin_O/P"/>
</dbReference>
<reference evidence="2 3" key="1">
    <citation type="journal article" date="2021" name="Int. J. Syst. Evol. Microbiol.">
        <title>Novosphingobium decolorationis sp. nov., an aniline blue-decolourizing bacterium isolated from East Pacific sediment.</title>
        <authorList>
            <person name="Chen X."/>
            <person name="Dong B."/>
            <person name="Chen T."/>
            <person name="Ren N."/>
            <person name="Wang J."/>
            <person name="Xu Y."/>
            <person name="Yang J."/>
            <person name="Zhu S."/>
            <person name="Chen J."/>
        </authorList>
    </citation>
    <scope>NUCLEOTIDE SEQUENCE [LARGE SCALE GENOMIC DNA]</scope>
    <source>
        <strain evidence="2 3">502str22</strain>
    </source>
</reference>
<gene>
    <name evidence="2" type="ORF">HT578_18735</name>
</gene>